<evidence type="ECO:0000313" key="3">
    <source>
        <dbReference type="Proteomes" id="UP001320148"/>
    </source>
</evidence>
<feature type="compositionally biased region" description="Basic and acidic residues" evidence="1">
    <location>
        <begin position="457"/>
        <end position="466"/>
    </location>
</feature>
<organism evidence="2 3">
    <name type="scientific">Desulfoluna limicola</name>
    <dbReference type="NCBI Taxonomy" id="2810562"/>
    <lineage>
        <taxon>Bacteria</taxon>
        <taxon>Pseudomonadati</taxon>
        <taxon>Thermodesulfobacteriota</taxon>
        <taxon>Desulfobacteria</taxon>
        <taxon>Desulfobacterales</taxon>
        <taxon>Desulfolunaceae</taxon>
        <taxon>Desulfoluna</taxon>
    </lineage>
</organism>
<keyword evidence="3" id="KW-1185">Reference proteome</keyword>
<reference evidence="2 3" key="1">
    <citation type="submission" date="2021-02" db="EMBL/GenBank/DDBJ databases">
        <title>Complete genome of Desulfoluna sp. strain ASN36.</title>
        <authorList>
            <person name="Takahashi A."/>
            <person name="Kojima H."/>
            <person name="Fukui M."/>
        </authorList>
    </citation>
    <scope>NUCLEOTIDE SEQUENCE [LARGE SCALE GENOMIC DNA]</scope>
    <source>
        <strain evidence="2 3">ASN36</strain>
    </source>
</reference>
<dbReference type="InterPro" id="IPR006429">
    <property type="entry name" value="Phage_lambda_portal"/>
</dbReference>
<dbReference type="Pfam" id="PF05136">
    <property type="entry name" value="Phage_portal_2"/>
    <property type="match status" value="1"/>
</dbReference>
<dbReference type="EMBL" id="AP024488">
    <property type="protein sequence ID" value="BCS94519.1"/>
    <property type="molecule type" value="Genomic_DNA"/>
</dbReference>
<protein>
    <submittedName>
        <fullName evidence="2">Phage portal protein</fullName>
    </submittedName>
</protein>
<feature type="compositionally biased region" description="Acidic residues" evidence="1">
    <location>
        <begin position="470"/>
        <end position="486"/>
    </location>
</feature>
<accession>A0ABN6EW08</accession>
<name>A0ABN6EW08_9BACT</name>
<sequence length="492" mass="54906">MTSRVNRDSEPYERNTIASRAQDLVANDPHAANIVDSMGVSVVGTGLRPQSRPNWKLLGWSEDQAEEFQTQAEWAFSIWEQEADAAGQLPFWAIQFLSIQSLVVNGEFLRIPVMMDDPSRTFSLALQCVNPLRMYTPSDLTNDSTIRDGVSLGQFGKPSSYWIANPDNAYTSYSLPSGSFAQVPAWVGHRPGVFHSFIKKDDEQVRGISLLAPGMKFFRDLNDYLDFELVGAIVAASFPVFIETPNADDATRSLNGDTVAAGELTRHQDVAAGTMIYGNSGEKPHVLESNRPGNTFPEFVERILRGIGVTVGMPYEVVAKDFSKTNYSSARAALMEAWRVFGFYQKWLVDRFCQKVWEMVLEEAWLRGMITLPSGSPDWYDARYAYTRASWIPPERDDVDPLKTARANQINRESGNVTLAKIAARQGLDVDSFIEQLARENRKLKAAGLLPDEPPTPEEKKAKADAADALIEETETEENQPEENQTEETTNA</sequence>
<feature type="region of interest" description="Disordered" evidence="1">
    <location>
        <begin position="445"/>
        <end position="492"/>
    </location>
</feature>
<evidence type="ECO:0000313" key="2">
    <source>
        <dbReference type="EMBL" id="BCS94519.1"/>
    </source>
</evidence>
<gene>
    <name evidence="2" type="ORF">DSLASN_01510</name>
</gene>
<dbReference type="NCBIfam" id="TIGR01539">
    <property type="entry name" value="portal_lambda"/>
    <property type="match status" value="1"/>
</dbReference>
<dbReference type="Proteomes" id="UP001320148">
    <property type="component" value="Chromosome"/>
</dbReference>
<evidence type="ECO:0000256" key="1">
    <source>
        <dbReference type="SAM" id="MobiDB-lite"/>
    </source>
</evidence>
<proteinExistence type="predicted"/>